<evidence type="ECO:0000256" key="1">
    <source>
        <dbReference type="SAM" id="MobiDB-lite"/>
    </source>
</evidence>
<feature type="region of interest" description="Disordered" evidence="1">
    <location>
        <begin position="97"/>
        <end position="152"/>
    </location>
</feature>
<dbReference type="AlphaFoldDB" id="A0A1I4G4I0"/>
<reference evidence="4" key="1">
    <citation type="submission" date="2016-10" db="EMBL/GenBank/DDBJ databases">
        <authorList>
            <person name="Varghese N."/>
            <person name="Submissions S."/>
        </authorList>
    </citation>
    <scope>NUCLEOTIDE SEQUENCE [LARGE SCALE GENOMIC DNA]</scope>
    <source>
        <strain evidence="4">CGMCC 1.6474</strain>
    </source>
</reference>
<gene>
    <name evidence="3" type="ORF">SAMN04488125_11198</name>
</gene>
<accession>A0A1I4G4I0</accession>
<protein>
    <submittedName>
        <fullName evidence="3">Uncharacterized protein</fullName>
    </submittedName>
</protein>
<organism evidence="3 4">
    <name type="scientific">Methylorubrum salsuginis</name>
    <dbReference type="NCBI Taxonomy" id="414703"/>
    <lineage>
        <taxon>Bacteria</taxon>
        <taxon>Pseudomonadati</taxon>
        <taxon>Pseudomonadota</taxon>
        <taxon>Alphaproteobacteria</taxon>
        <taxon>Hyphomicrobiales</taxon>
        <taxon>Methylobacteriaceae</taxon>
        <taxon>Methylorubrum</taxon>
    </lineage>
</organism>
<keyword evidence="4" id="KW-1185">Reference proteome</keyword>
<feature type="compositionally biased region" description="Basic residues" evidence="1">
    <location>
        <begin position="111"/>
        <end position="124"/>
    </location>
</feature>
<name>A0A1I4G4I0_9HYPH</name>
<evidence type="ECO:0000256" key="2">
    <source>
        <dbReference type="SAM" id="SignalP"/>
    </source>
</evidence>
<proteinExistence type="predicted"/>
<evidence type="ECO:0000313" key="4">
    <source>
        <dbReference type="Proteomes" id="UP000198804"/>
    </source>
</evidence>
<feature type="chain" id="PRO_5011664717" evidence="2">
    <location>
        <begin position="28"/>
        <end position="168"/>
    </location>
</feature>
<feature type="signal peptide" evidence="2">
    <location>
        <begin position="1"/>
        <end position="27"/>
    </location>
</feature>
<keyword evidence="2" id="KW-0732">Signal</keyword>
<dbReference type="EMBL" id="FOSV01000011">
    <property type="protein sequence ID" value="SFL25012.1"/>
    <property type="molecule type" value="Genomic_DNA"/>
</dbReference>
<sequence length="168" mass="17343">MEHYKSTLGVTAAAISALVLAAQIMHAGPFATSAPRMERVVAPVEAAEDTGWVNPPARPQMEAASQRAQVEAEAKPVEAAASPVAQAIAPVAAQALARQATPAPRKAASTQRRKIAQRPGRTRHAALETRPAVEATASQAVPAQPPAEAKRIDPIGDIIRGLGFGGQG</sequence>
<evidence type="ECO:0000313" key="3">
    <source>
        <dbReference type="EMBL" id="SFL25012.1"/>
    </source>
</evidence>
<dbReference type="Proteomes" id="UP000198804">
    <property type="component" value="Unassembled WGS sequence"/>
</dbReference>